<dbReference type="AlphaFoldDB" id="A0A2U1JU34"/>
<accession>A0A2U1JU34</accession>
<organism evidence="5 6">
    <name type="scientific">Flavobacterium laiguense</name>
    <dbReference type="NCBI Taxonomy" id="2169409"/>
    <lineage>
        <taxon>Bacteria</taxon>
        <taxon>Pseudomonadati</taxon>
        <taxon>Bacteroidota</taxon>
        <taxon>Flavobacteriia</taxon>
        <taxon>Flavobacteriales</taxon>
        <taxon>Flavobacteriaceae</taxon>
        <taxon>Flavobacterium</taxon>
    </lineage>
</organism>
<dbReference type="InterPro" id="IPR011249">
    <property type="entry name" value="Metalloenz_LuxS/M16"/>
</dbReference>
<dbReference type="SUPFAM" id="SSF63411">
    <property type="entry name" value="LuxS/MPP-like metallohydrolase"/>
    <property type="match status" value="4"/>
</dbReference>
<dbReference type="EMBL" id="QCZH01000011">
    <property type="protein sequence ID" value="PWA08701.1"/>
    <property type="molecule type" value="Genomic_DNA"/>
</dbReference>
<evidence type="ECO:0000313" key="5">
    <source>
        <dbReference type="EMBL" id="PWA08701.1"/>
    </source>
</evidence>
<dbReference type="RefSeq" id="WP_116763391.1">
    <property type="nucleotide sequence ID" value="NZ_QCZH01000011.1"/>
</dbReference>
<dbReference type="InterPro" id="IPR050361">
    <property type="entry name" value="MPP/UQCRC_Complex"/>
</dbReference>
<dbReference type="Pfam" id="PF05193">
    <property type="entry name" value="Peptidase_M16_C"/>
    <property type="match status" value="2"/>
</dbReference>
<dbReference type="PANTHER" id="PTHR11851:SF49">
    <property type="entry name" value="MITOCHONDRIAL-PROCESSING PEPTIDASE SUBUNIT ALPHA"/>
    <property type="match status" value="1"/>
</dbReference>
<name>A0A2U1JU34_9FLAO</name>
<proteinExistence type="inferred from homology"/>
<evidence type="ECO:0000313" key="6">
    <source>
        <dbReference type="Proteomes" id="UP000245618"/>
    </source>
</evidence>
<evidence type="ECO:0000256" key="1">
    <source>
        <dbReference type="ARBA" id="ARBA00007261"/>
    </source>
</evidence>
<feature type="chain" id="PRO_5015408791" evidence="2">
    <location>
        <begin position="21"/>
        <end position="903"/>
    </location>
</feature>
<feature type="domain" description="Peptidase M16 C-terminal" evidence="4">
    <location>
        <begin position="653"/>
        <end position="828"/>
    </location>
</feature>
<feature type="domain" description="Peptidase M16 C-terminal" evidence="4">
    <location>
        <begin position="199"/>
        <end position="373"/>
    </location>
</feature>
<dbReference type="Gene3D" id="3.30.830.10">
    <property type="entry name" value="Metalloenzyme, LuxS/M16 peptidase-like"/>
    <property type="match status" value="4"/>
</dbReference>
<feature type="domain" description="Peptidase M16 N-terminal" evidence="3">
    <location>
        <begin position="526"/>
        <end position="628"/>
    </location>
</feature>
<keyword evidence="2" id="KW-0732">Signal</keyword>
<dbReference type="InterPro" id="IPR007863">
    <property type="entry name" value="Peptidase_M16_C"/>
</dbReference>
<dbReference type="PANTHER" id="PTHR11851">
    <property type="entry name" value="METALLOPROTEASE"/>
    <property type="match status" value="1"/>
</dbReference>
<protein>
    <submittedName>
        <fullName evidence="5">Insulinase family protein</fullName>
    </submittedName>
</protein>
<dbReference type="Pfam" id="PF00675">
    <property type="entry name" value="Peptidase_M16"/>
    <property type="match status" value="2"/>
</dbReference>
<feature type="domain" description="Peptidase M16 N-terminal" evidence="3">
    <location>
        <begin position="43"/>
        <end position="188"/>
    </location>
</feature>
<sequence length="903" mass="101597">MKKMIFAMTLVTALVTNSHAQEATFVTSVEGIKEYSLTNGMKVLLIPDAAQSNVIVNIVYGVGSRHEGYGESGMAHLLEHMLFKRSSKFTDIKKTIADKGAQANGTTYADRTNYYEILPATEENLKWALEMEADRMVTSAILQTDLDTEFSVVRNEFEIGENYPSGVLFDRVLSAAYLWHNYGKSTIGSKEDIELVPASRLKLFYQKYYQPNNATLIIGGKFDEKKTLSWISQYFAPIPKSKTEIEQTYTVEPAQDGERFVELKRNGDIQYLAMAYHTPCYSDKEYAANNALTAILTNNPSGVLYKSLVETKLATNLSCYTPTFKDPGFSFYSCEIAKDTDINVVQKTFLETMNAVPKMTFTEDDLKRAKNELLKQFENTYNKTINLSVAMTEYVGAGDWRLFFIDRDNVEALTVADIQNAAKKYYLQSNRTWGRFIPETTSERTKVNPAKDIAAQVKGYKGKAMEANTTTFETSVANIIKSTEEGKLASGGKYALLEKPAKGNKIEARLILRMGDEKSLSQKSMIADLTARMLKMGTKTRSKKDINDQLDQYKINLTFSGSVDGLFVRVSADKPNLSNALNLVQDILRNPSFDPAEFEKVKLEAKSELESNRNDPQFVSSEALTKTTQLYPKDHPYYTESVDESLASLNKTTIDDIKNFYQEFYGGSNSISSFVGGIDKPVIKKFLTSTFDNWSPKNKYTRIPTQFFDTKAQEKTIQINDKTNAALMAKINLNIGETNADYPAVDMANELLGGGSFLSSRIPQRLREAEGLSYGAGSYLQANAIDPTTDWGIYAFYNPTMKEKLGNALNEEIQKALTKGFTKEEFDSSLKSWLQNRQTMLGMDEYLVYKLRENLDLGKSFKDYEDYEAKVKALNVQKVNAALVKYFDPKKLVIINSGDFTKK</sequence>
<comment type="similarity">
    <text evidence="1">Belongs to the peptidase M16 family.</text>
</comment>
<gene>
    <name evidence="5" type="ORF">DB891_10765</name>
</gene>
<evidence type="ECO:0000259" key="4">
    <source>
        <dbReference type="Pfam" id="PF05193"/>
    </source>
</evidence>
<reference evidence="5 6" key="1">
    <citation type="submission" date="2018-04" db="EMBL/GenBank/DDBJ databases">
        <title>Flavobacterium sp. nov., isolated from glacier ice.</title>
        <authorList>
            <person name="Liu Q."/>
            <person name="Xin Y.-H."/>
        </authorList>
    </citation>
    <scope>NUCLEOTIDE SEQUENCE [LARGE SCALE GENOMIC DNA]</scope>
    <source>
        <strain evidence="5 6">LB2P30</strain>
    </source>
</reference>
<evidence type="ECO:0000256" key="2">
    <source>
        <dbReference type="SAM" id="SignalP"/>
    </source>
</evidence>
<dbReference type="OrthoDB" id="9811314at2"/>
<dbReference type="Proteomes" id="UP000245618">
    <property type="component" value="Unassembled WGS sequence"/>
</dbReference>
<dbReference type="InterPro" id="IPR011765">
    <property type="entry name" value="Pept_M16_N"/>
</dbReference>
<feature type="signal peptide" evidence="2">
    <location>
        <begin position="1"/>
        <end position="20"/>
    </location>
</feature>
<evidence type="ECO:0000259" key="3">
    <source>
        <dbReference type="Pfam" id="PF00675"/>
    </source>
</evidence>
<dbReference type="GO" id="GO:0046872">
    <property type="term" value="F:metal ion binding"/>
    <property type="evidence" value="ECO:0007669"/>
    <property type="project" value="InterPro"/>
</dbReference>
<comment type="caution">
    <text evidence="5">The sequence shown here is derived from an EMBL/GenBank/DDBJ whole genome shotgun (WGS) entry which is preliminary data.</text>
</comment>
<keyword evidence="6" id="KW-1185">Reference proteome</keyword>